<sequence length="117" mass="13451">MFHHPPAKTNSKHQHNHTRPRKCPYCTAFRGGAERKDLARHMRRAHADRPDVRADRTLWREVNRRCERCGASGMRADNLKRHLKRCRRRPSEAGAAQVPVQVQVQAQVQAQVGFGLA</sequence>
<dbReference type="HOGENOM" id="CLU_2086450_0_0_1"/>
<evidence type="ECO:0000256" key="1">
    <source>
        <dbReference type="SAM" id="MobiDB-lite"/>
    </source>
</evidence>
<dbReference type="OrthoDB" id="4590509at2759"/>
<dbReference type="Gene3D" id="3.30.160.60">
    <property type="entry name" value="Classic Zinc Finger"/>
    <property type="match status" value="1"/>
</dbReference>
<dbReference type="EMBL" id="CP003010">
    <property type="protein sequence ID" value="AEO66295.1"/>
    <property type="molecule type" value="Genomic_DNA"/>
</dbReference>
<evidence type="ECO:0008006" key="4">
    <source>
        <dbReference type="Google" id="ProtNLM"/>
    </source>
</evidence>
<gene>
    <name evidence="2" type="ORF">THITE_2114290</name>
</gene>
<accession>G2QZ59</accession>
<dbReference type="RefSeq" id="XP_003652631.1">
    <property type="nucleotide sequence ID" value="XM_003652583.1"/>
</dbReference>
<proteinExistence type="predicted"/>
<feature type="region of interest" description="Disordered" evidence="1">
    <location>
        <begin position="1"/>
        <end position="23"/>
    </location>
</feature>
<dbReference type="AlphaFoldDB" id="G2QZ59"/>
<protein>
    <recommendedName>
        <fullName evidence="4">C2H2-type domain-containing protein</fullName>
    </recommendedName>
</protein>
<feature type="compositionally biased region" description="Basic residues" evidence="1">
    <location>
        <begin position="1"/>
        <end position="22"/>
    </location>
</feature>
<keyword evidence="3" id="KW-1185">Reference proteome</keyword>
<dbReference type="GeneID" id="11517969"/>
<name>G2QZ59_THETT</name>
<evidence type="ECO:0000313" key="3">
    <source>
        <dbReference type="Proteomes" id="UP000008181"/>
    </source>
</evidence>
<reference evidence="2 3" key="1">
    <citation type="journal article" date="2011" name="Nat. Biotechnol.">
        <title>Comparative genomic analysis of the thermophilic biomass-degrading fungi Myceliophthora thermophila and Thielavia terrestris.</title>
        <authorList>
            <person name="Berka R.M."/>
            <person name="Grigoriev I.V."/>
            <person name="Otillar R."/>
            <person name="Salamov A."/>
            <person name="Grimwood J."/>
            <person name="Reid I."/>
            <person name="Ishmael N."/>
            <person name="John T."/>
            <person name="Darmond C."/>
            <person name="Moisan M.-C."/>
            <person name="Henrissat B."/>
            <person name="Coutinho P.M."/>
            <person name="Lombard V."/>
            <person name="Natvig D.O."/>
            <person name="Lindquist E."/>
            <person name="Schmutz J."/>
            <person name="Lucas S."/>
            <person name="Harris P."/>
            <person name="Powlowski J."/>
            <person name="Bellemare A."/>
            <person name="Taylor D."/>
            <person name="Butler G."/>
            <person name="de Vries R.P."/>
            <person name="Allijn I.E."/>
            <person name="van den Brink J."/>
            <person name="Ushinsky S."/>
            <person name="Storms R."/>
            <person name="Powell A.J."/>
            <person name="Paulsen I.T."/>
            <person name="Elbourne L.D.H."/>
            <person name="Baker S.E."/>
            <person name="Magnuson J."/>
            <person name="LaBoissiere S."/>
            <person name="Clutterbuck A.J."/>
            <person name="Martinez D."/>
            <person name="Wogulis M."/>
            <person name="de Leon A.L."/>
            <person name="Rey M.W."/>
            <person name="Tsang A."/>
        </authorList>
    </citation>
    <scope>NUCLEOTIDE SEQUENCE [LARGE SCALE GENOMIC DNA]</scope>
    <source>
        <strain evidence="3">ATCC 38088 / NRRL 8126</strain>
    </source>
</reference>
<organism evidence="2 3">
    <name type="scientific">Thermothielavioides terrestris (strain ATCC 38088 / NRRL 8126)</name>
    <name type="common">Thielavia terrestris</name>
    <dbReference type="NCBI Taxonomy" id="578455"/>
    <lineage>
        <taxon>Eukaryota</taxon>
        <taxon>Fungi</taxon>
        <taxon>Dikarya</taxon>
        <taxon>Ascomycota</taxon>
        <taxon>Pezizomycotina</taxon>
        <taxon>Sordariomycetes</taxon>
        <taxon>Sordariomycetidae</taxon>
        <taxon>Sordariales</taxon>
        <taxon>Chaetomiaceae</taxon>
        <taxon>Thermothielavioides</taxon>
        <taxon>Thermothielavioides terrestris</taxon>
    </lineage>
</organism>
<dbReference type="Proteomes" id="UP000008181">
    <property type="component" value="Chromosome 2"/>
</dbReference>
<dbReference type="KEGG" id="ttt:THITE_2114290"/>
<evidence type="ECO:0000313" key="2">
    <source>
        <dbReference type="EMBL" id="AEO66295.1"/>
    </source>
</evidence>